<dbReference type="InterPro" id="IPR027591">
    <property type="entry name" value="CofD-rel_GAK"/>
</dbReference>
<dbReference type="InterPro" id="IPR038136">
    <property type="entry name" value="CofD-like_dom_sf"/>
</dbReference>
<dbReference type="PANTHER" id="PTHR31240">
    <property type="entry name" value="MATERNAL EFFECT EMBRYO ARREST 18"/>
    <property type="match status" value="1"/>
</dbReference>
<dbReference type="InterPro" id="IPR002882">
    <property type="entry name" value="CofD"/>
</dbReference>
<keyword evidence="2" id="KW-1185">Reference proteome</keyword>
<dbReference type="Pfam" id="PF01933">
    <property type="entry name" value="CofD"/>
    <property type="match status" value="1"/>
</dbReference>
<dbReference type="EMBL" id="CP146609">
    <property type="protein sequence ID" value="WWX23797.1"/>
    <property type="molecule type" value="Genomic_DNA"/>
</dbReference>
<dbReference type="CDD" id="cd07187">
    <property type="entry name" value="YvcK_like"/>
    <property type="match status" value="1"/>
</dbReference>
<dbReference type="Gene3D" id="3.40.50.10680">
    <property type="entry name" value="CofD-like domains"/>
    <property type="match status" value="1"/>
</dbReference>
<dbReference type="Proteomes" id="UP001385389">
    <property type="component" value="Chromosome"/>
</dbReference>
<proteinExistence type="predicted"/>
<sequence length="394" mass="43156">MRIRVTRDVTIPDPRKLEQFRRAPELGPSVLFFSGGTALRDTSRELIRYTHNSIHLITPFDSGGSSAIIREAFAMPAVGDIRNRLMALADQSIKGNPEIYNLFTHRLPKDGDPKALRAELDAMAAGVHPLVRRIPDPMRKIIRNHFYEFLERMPAGFDLRGASIGNLVLTAGYLSNRRQLDPVIYLFSKLVQVCGVVRPTVNKDLHLAVRLADGETIVGQHLITGKEAAPLASPIEDIWLTPSLGSTERVHTSIRNKIRDWIGKADLICYPPGSFYSSVVANLLADGVGRAVAANTCPKIFVPSTGIDPETPGMSVADRAEVLCRYLRTDAGAGDGEVLGYILVDARHGEYVGGIDKKRLEECGFTVIDGSLVTDRSGSDIDGRVLSEFLLSLC</sequence>
<evidence type="ECO:0000313" key="2">
    <source>
        <dbReference type="Proteomes" id="UP001385389"/>
    </source>
</evidence>
<gene>
    <name evidence="1" type="ORF">V8V93_06220</name>
</gene>
<evidence type="ECO:0000313" key="1">
    <source>
        <dbReference type="EMBL" id="WWX23797.1"/>
    </source>
</evidence>
<dbReference type="RefSeq" id="WP_338669494.1">
    <property type="nucleotide sequence ID" value="NZ_CP146609.1"/>
</dbReference>
<protein>
    <submittedName>
        <fullName evidence="1">GAK system CofD-like protein</fullName>
    </submittedName>
</protein>
<accession>A0ABZ2IYU1</accession>
<dbReference type="SUPFAM" id="SSF142338">
    <property type="entry name" value="CofD-like"/>
    <property type="match status" value="1"/>
</dbReference>
<organism evidence="1 2">
    <name type="scientific">Pseudodesulfovibrio methanolicus</name>
    <dbReference type="NCBI Taxonomy" id="3126690"/>
    <lineage>
        <taxon>Bacteria</taxon>
        <taxon>Pseudomonadati</taxon>
        <taxon>Thermodesulfobacteriota</taxon>
        <taxon>Desulfovibrionia</taxon>
        <taxon>Desulfovibrionales</taxon>
        <taxon>Desulfovibrionaceae</taxon>
    </lineage>
</organism>
<reference evidence="1 2" key="1">
    <citation type="submission" date="2024-03" db="EMBL/GenBank/DDBJ databases">
        <title>Phenotype and Genome Characterization of a Sulfate-Reducing Bacterium Pseudodesulfovibrio sp. strain 5S69, isolated from Petroleum Reservoir in Tatarstan (Russia).</title>
        <authorList>
            <person name="Bidzhieva S.K."/>
            <person name="Kadnikov V."/>
            <person name="Tourova T.P."/>
            <person name="Samigullina S.R."/>
            <person name="Sokolova D.S."/>
            <person name="Poltaraus A.B."/>
            <person name="Avtukh A.N."/>
            <person name="Tereshina V.M."/>
            <person name="Mardanov A.V."/>
            <person name="Nazina T.N."/>
        </authorList>
    </citation>
    <scope>NUCLEOTIDE SEQUENCE [LARGE SCALE GENOMIC DNA]</scope>
    <source>
        <strain evidence="1 2">5S69</strain>
    </source>
</reference>
<name>A0ABZ2IYU1_9BACT</name>
<dbReference type="NCBIfam" id="TIGR04357">
    <property type="entry name" value="CofD_rel_GAK"/>
    <property type="match status" value="1"/>
</dbReference>
<dbReference type="PANTHER" id="PTHR31240:SF0">
    <property type="entry name" value="MATERNAL EFFECT EMBRYO ARREST 18"/>
    <property type="match status" value="1"/>
</dbReference>